<dbReference type="GO" id="GO:0003677">
    <property type="term" value="F:DNA binding"/>
    <property type="evidence" value="ECO:0007669"/>
    <property type="project" value="UniProtKB-KW"/>
</dbReference>
<dbReference type="SMART" id="SM00346">
    <property type="entry name" value="HTH_ICLR"/>
    <property type="match status" value="1"/>
</dbReference>
<evidence type="ECO:0000256" key="1">
    <source>
        <dbReference type="ARBA" id="ARBA00023015"/>
    </source>
</evidence>
<evidence type="ECO:0000256" key="2">
    <source>
        <dbReference type="ARBA" id="ARBA00023125"/>
    </source>
</evidence>
<protein>
    <submittedName>
        <fullName evidence="6">IclR family transcriptional regulator</fullName>
    </submittedName>
</protein>
<reference evidence="6" key="1">
    <citation type="submission" date="2020-12" db="EMBL/GenBank/DDBJ databases">
        <title>Bacterial taxonomy.</title>
        <authorList>
            <person name="Pan X."/>
        </authorList>
    </citation>
    <scope>NUCLEOTIDE SEQUENCE</scope>
    <source>
        <strain evidence="6">B2012</strain>
    </source>
</reference>
<feature type="domain" description="IclR-ED" evidence="5">
    <location>
        <begin position="71"/>
        <end position="254"/>
    </location>
</feature>
<dbReference type="EMBL" id="JAEKJA010000006">
    <property type="protein sequence ID" value="MBJ3775737.1"/>
    <property type="molecule type" value="Genomic_DNA"/>
</dbReference>
<dbReference type="Gene3D" id="1.10.10.10">
    <property type="entry name" value="Winged helix-like DNA-binding domain superfamily/Winged helix DNA-binding domain"/>
    <property type="match status" value="1"/>
</dbReference>
<dbReference type="InterPro" id="IPR036388">
    <property type="entry name" value="WH-like_DNA-bd_sf"/>
</dbReference>
<dbReference type="SUPFAM" id="SSF46785">
    <property type="entry name" value="Winged helix' DNA-binding domain"/>
    <property type="match status" value="1"/>
</dbReference>
<evidence type="ECO:0000259" key="5">
    <source>
        <dbReference type="PROSITE" id="PS51078"/>
    </source>
</evidence>
<dbReference type="InterPro" id="IPR005471">
    <property type="entry name" value="Tscrpt_reg_IclR_N"/>
</dbReference>
<evidence type="ECO:0000259" key="4">
    <source>
        <dbReference type="PROSITE" id="PS51077"/>
    </source>
</evidence>
<dbReference type="PANTHER" id="PTHR30136">
    <property type="entry name" value="HELIX-TURN-HELIX TRANSCRIPTIONAL REGULATOR, ICLR FAMILY"/>
    <property type="match status" value="1"/>
</dbReference>
<dbReference type="Gene3D" id="3.30.450.40">
    <property type="match status" value="1"/>
</dbReference>
<keyword evidence="2" id="KW-0238">DNA-binding</keyword>
<dbReference type="InterPro" id="IPR036390">
    <property type="entry name" value="WH_DNA-bd_sf"/>
</dbReference>
<dbReference type="InterPro" id="IPR014757">
    <property type="entry name" value="Tscrpt_reg_IclR_C"/>
</dbReference>
<dbReference type="AlphaFoldDB" id="A0A934MCX6"/>
<evidence type="ECO:0000313" key="6">
    <source>
        <dbReference type="EMBL" id="MBJ3775737.1"/>
    </source>
</evidence>
<dbReference type="PANTHER" id="PTHR30136:SF24">
    <property type="entry name" value="HTH-TYPE TRANSCRIPTIONAL REPRESSOR ALLR"/>
    <property type="match status" value="1"/>
</dbReference>
<keyword evidence="7" id="KW-1185">Reference proteome</keyword>
<dbReference type="PROSITE" id="PS51077">
    <property type="entry name" value="HTH_ICLR"/>
    <property type="match status" value="1"/>
</dbReference>
<dbReference type="InterPro" id="IPR029016">
    <property type="entry name" value="GAF-like_dom_sf"/>
</dbReference>
<dbReference type="PROSITE" id="PS51078">
    <property type="entry name" value="ICLR_ED"/>
    <property type="match status" value="1"/>
</dbReference>
<dbReference type="Proteomes" id="UP000609531">
    <property type="component" value="Unassembled WGS sequence"/>
</dbReference>
<sequence length="261" mass="27132">MTEAKGGVQSVGRALTLLSLLGRTEEGMRVSTLAREAGLAVSTTHRLLTTLEQHGFAQFDPDAALWNVGREAFAVGAAFGRRRNFVAPALPHLRRLRDATRETANLGVLEGGRLVTVSQVESREIMRAISPPGGVVPAFCSGMGKAILATWPDAEVSDFIARHGLGAMTAKSLVEDGAAMADIAATRARGYAVDDEEYLAGLRCIAAAVFSPQGEAVCAISVSGLAMRLTAERVPEIGARVIAAAADLTASLGGEPATPPA</sequence>
<gene>
    <name evidence="6" type="ORF">JCR33_08580</name>
</gene>
<accession>A0A934MCX6</accession>
<dbReference type="Pfam" id="PF01614">
    <property type="entry name" value="IclR_C"/>
    <property type="match status" value="1"/>
</dbReference>
<keyword evidence="3" id="KW-0804">Transcription</keyword>
<dbReference type="InterPro" id="IPR050707">
    <property type="entry name" value="HTH_MetabolicPath_Reg"/>
</dbReference>
<organism evidence="6 7">
    <name type="scientific">Acuticoccus mangrovi</name>
    <dbReference type="NCBI Taxonomy" id="2796142"/>
    <lineage>
        <taxon>Bacteria</taxon>
        <taxon>Pseudomonadati</taxon>
        <taxon>Pseudomonadota</taxon>
        <taxon>Alphaproteobacteria</taxon>
        <taxon>Hyphomicrobiales</taxon>
        <taxon>Amorphaceae</taxon>
        <taxon>Acuticoccus</taxon>
    </lineage>
</organism>
<dbReference type="SUPFAM" id="SSF55781">
    <property type="entry name" value="GAF domain-like"/>
    <property type="match status" value="1"/>
</dbReference>
<name>A0A934MCX6_9HYPH</name>
<evidence type="ECO:0000313" key="7">
    <source>
        <dbReference type="Proteomes" id="UP000609531"/>
    </source>
</evidence>
<comment type="caution">
    <text evidence="6">The sequence shown here is derived from an EMBL/GenBank/DDBJ whole genome shotgun (WGS) entry which is preliminary data.</text>
</comment>
<dbReference type="GO" id="GO:0003700">
    <property type="term" value="F:DNA-binding transcription factor activity"/>
    <property type="evidence" value="ECO:0007669"/>
    <property type="project" value="TreeGrafter"/>
</dbReference>
<evidence type="ECO:0000256" key="3">
    <source>
        <dbReference type="ARBA" id="ARBA00023163"/>
    </source>
</evidence>
<dbReference type="RefSeq" id="WP_198881639.1">
    <property type="nucleotide sequence ID" value="NZ_JAEKJA010000006.1"/>
</dbReference>
<dbReference type="Pfam" id="PF09339">
    <property type="entry name" value="HTH_IclR"/>
    <property type="match status" value="1"/>
</dbReference>
<feature type="domain" description="HTH iclR-type" evidence="4">
    <location>
        <begin position="8"/>
        <end position="70"/>
    </location>
</feature>
<proteinExistence type="predicted"/>
<keyword evidence="1" id="KW-0805">Transcription regulation</keyword>
<dbReference type="FunFam" id="1.10.10.10:FF:000056">
    <property type="entry name" value="IclR family transcriptional regulator"/>
    <property type="match status" value="1"/>
</dbReference>
<dbReference type="GO" id="GO:0045892">
    <property type="term" value="P:negative regulation of DNA-templated transcription"/>
    <property type="evidence" value="ECO:0007669"/>
    <property type="project" value="TreeGrafter"/>
</dbReference>